<accession>F7VGF4</accession>
<evidence type="ECO:0000313" key="2">
    <source>
        <dbReference type="Proteomes" id="UP000004319"/>
    </source>
</evidence>
<dbReference type="AlphaFoldDB" id="F7VGF4"/>
<reference evidence="1 2" key="1">
    <citation type="journal article" date="2011" name="Biochem. Biophys. Res. Commun.">
        <title>Increased number of Arginine-based salt bridges contributes to the thermotolerance of thermotolerant acetic acid bacteria, Acetobacter tropicalis SKU1100.</title>
        <authorList>
            <person name="Matsutani M."/>
            <person name="Hirakawa H."/>
            <person name="Nishikura M."/>
            <person name="Soemphol W."/>
            <person name="Ali I.A.I."/>
            <person name="Yakushi T."/>
            <person name="Matsushita K."/>
        </authorList>
    </citation>
    <scope>NUCLEOTIDE SEQUENCE [LARGE SCALE GENOMIC DNA]</scope>
    <source>
        <strain evidence="1 2">NBRC 101654</strain>
    </source>
</reference>
<comment type="caution">
    <text evidence="1">The sequence shown here is derived from an EMBL/GenBank/DDBJ whole genome shotgun (WGS) entry which is preliminary data.</text>
</comment>
<evidence type="ECO:0000313" key="1">
    <source>
        <dbReference type="EMBL" id="GAA09449.1"/>
    </source>
</evidence>
<protein>
    <submittedName>
        <fullName evidence="1">Uncharacterized protein</fullName>
    </submittedName>
</protein>
<dbReference type="Proteomes" id="UP000004319">
    <property type="component" value="Unassembled WGS sequence"/>
</dbReference>
<sequence length="43" mass="5343">MRRFNALFFGRDDFCPENARFLRQGCSRFMRKQAQAWRKQERS</sequence>
<gene>
    <name evidence="1" type="ORF">ATPR_2453</name>
</gene>
<organism evidence="1 2">
    <name type="scientific">Acetobacter tropicalis NBRC 101654</name>
    <dbReference type="NCBI Taxonomy" id="749388"/>
    <lineage>
        <taxon>Bacteria</taxon>
        <taxon>Pseudomonadati</taxon>
        <taxon>Pseudomonadota</taxon>
        <taxon>Alphaproteobacteria</taxon>
        <taxon>Acetobacterales</taxon>
        <taxon>Acetobacteraceae</taxon>
        <taxon>Acetobacter</taxon>
    </lineage>
</organism>
<proteinExistence type="predicted"/>
<dbReference type="EMBL" id="BABS01000092">
    <property type="protein sequence ID" value="GAA09449.1"/>
    <property type="molecule type" value="Genomic_DNA"/>
</dbReference>
<name>F7VGF4_9PROT</name>